<dbReference type="GO" id="GO:0008915">
    <property type="term" value="F:lipid-A-disaccharide synthase activity"/>
    <property type="evidence" value="ECO:0007669"/>
    <property type="project" value="UniProtKB-EC"/>
</dbReference>
<keyword evidence="6" id="KW-0443">Lipid metabolism</keyword>
<evidence type="ECO:0000313" key="9">
    <source>
        <dbReference type="Proteomes" id="UP000243217"/>
    </source>
</evidence>
<keyword evidence="4" id="KW-0328">Glycosyltransferase</keyword>
<feature type="non-terminal residue" evidence="8">
    <location>
        <position position="348"/>
    </location>
</feature>
<dbReference type="PANTHER" id="PTHR30372">
    <property type="entry name" value="LIPID-A-DISACCHARIDE SYNTHASE"/>
    <property type="match status" value="1"/>
</dbReference>
<feature type="non-terminal residue" evidence="8">
    <location>
        <position position="1"/>
    </location>
</feature>
<name>A0A1W0A9Z7_9STRA</name>
<dbReference type="Proteomes" id="UP000243217">
    <property type="component" value="Unassembled WGS sequence"/>
</dbReference>
<dbReference type="PANTHER" id="PTHR30372:SF4">
    <property type="entry name" value="LIPID-A-DISACCHARIDE SYNTHASE, MITOCHONDRIAL-RELATED"/>
    <property type="match status" value="1"/>
</dbReference>
<dbReference type="GO" id="GO:0009245">
    <property type="term" value="P:lipid A biosynthetic process"/>
    <property type="evidence" value="ECO:0007669"/>
    <property type="project" value="UniProtKB-KW"/>
</dbReference>
<dbReference type="GO" id="GO:0016020">
    <property type="term" value="C:membrane"/>
    <property type="evidence" value="ECO:0007669"/>
    <property type="project" value="GOC"/>
</dbReference>
<dbReference type="OrthoDB" id="2419at2759"/>
<dbReference type="SUPFAM" id="SSF53756">
    <property type="entry name" value="UDP-Glycosyltransferase/glycogen phosphorylase"/>
    <property type="match status" value="1"/>
</dbReference>
<accession>A0A1W0A9Z7</accession>
<dbReference type="Gene3D" id="3.40.50.2000">
    <property type="entry name" value="Glycogen Phosphorylase B"/>
    <property type="match status" value="1"/>
</dbReference>
<protein>
    <recommendedName>
        <fullName evidence="1">lipid-A-disaccharide synthase</fullName>
        <ecNumber evidence="1">2.4.1.182</ecNumber>
    </recommendedName>
</protein>
<comment type="catalytic activity">
    <reaction evidence="7">
        <text>a lipid X + a UDP-2-N,3-O-bis[(3R)-3-hydroxyacyl]-alpha-D-glucosamine = a lipid A disaccharide + UDP + H(+)</text>
        <dbReference type="Rhea" id="RHEA:67828"/>
        <dbReference type="ChEBI" id="CHEBI:15378"/>
        <dbReference type="ChEBI" id="CHEBI:58223"/>
        <dbReference type="ChEBI" id="CHEBI:137748"/>
        <dbReference type="ChEBI" id="CHEBI:176338"/>
        <dbReference type="ChEBI" id="CHEBI:176343"/>
        <dbReference type="EC" id="2.4.1.182"/>
    </reaction>
</comment>
<dbReference type="STRING" id="74557.A0A1W0A9Z7"/>
<evidence type="ECO:0000256" key="5">
    <source>
        <dbReference type="ARBA" id="ARBA00022679"/>
    </source>
</evidence>
<evidence type="ECO:0000256" key="3">
    <source>
        <dbReference type="ARBA" id="ARBA00022556"/>
    </source>
</evidence>
<evidence type="ECO:0000256" key="6">
    <source>
        <dbReference type="ARBA" id="ARBA00023098"/>
    </source>
</evidence>
<gene>
    <name evidence="8" type="ORF">THRCLA_00852</name>
</gene>
<keyword evidence="9" id="KW-1185">Reference proteome</keyword>
<keyword evidence="3" id="KW-0441">Lipid A biosynthesis</keyword>
<evidence type="ECO:0000256" key="2">
    <source>
        <dbReference type="ARBA" id="ARBA00022516"/>
    </source>
</evidence>
<evidence type="ECO:0000256" key="1">
    <source>
        <dbReference type="ARBA" id="ARBA00012687"/>
    </source>
</evidence>
<dbReference type="EMBL" id="JNBS01000273">
    <property type="protein sequence ID" value="OQS07137.1"/>
    <property type="molecule type" value="Genomic_DNA"/>
</dbReference>
<sequence length="348" mass="39355">GTETLRDKIALVHYVAPSSWAYKHKFKKIDSTAIGLSKLFDHMLVILPFEQQLFQPKTSTRKCVTFVGHPALEDFCERLDLFKKRKVDGALFDEWKKIYNSITWNASPWCTNMVSNDLKSFLIHKAKKSTNSHVNTFTICALVGSRENEVLQTIDLVKAAVDKFVHFSNVKVQVVFPTISNLAPLIHQHLENWQVPFFVNVDDNTSKKNSIYEASTVAIAVSGTVILETTLAGLPTIVIYRANRLTEILAKHLARVNYVSIPNIMSSKELIPELLFTKCTSDNIFSAIQKMEQNINARKNDEVSTKEIELCHSMSSLIEWTEGYPTPQKASEIAARVQKYGLNTAHCH</sequence>
<evidence type="ECO:0000313" key="8">
    <source>
        <dbReference type="EMBL" id="OQS07137.1"/>
    </source>
</evidence>
<comment type="caution">
    <text evidence="8">The sequence shown here is derived from an EMBL/GenBank/DDBJ whole genome shotgun (WGS) entry which is preliminary data.</text>
</comment>
<keyword evidence="5" id="KW-0808">Transferase</keyword>
<keyword evidence="2" id="KW-0444">Lipid biosynthesis</keyword>
<proteinExistence type="predicted"/>
<dbReference type="Pfam" id="PF02684">
    <property type="entry name" value="LpxB"/>
    <property type="match status" value="2"/>
</dbReference>
<organism evidence="8 9">
    <name type="scientific">Thraustotheca clavata</name>
    <dbReference type="NCBI Taxonomy" id="74557"/>
    <lineage>
        <taxon>Eukaryota</taxon>
        <taxon>Sar</taxon>
        <taxon>Stramenopiles</taxon>
        <taxon>Oomycota</taxon>
        <taxon>Saprolegniomycetes</taxon>
        <taxon>Saprolegniales</taxon>
        <taxon>Achlyaceae</taxon>
        <taxon>Thraustotheca</taxon>
    </lineage>
</organism>
<evidence type="ECO:0000256" key="4">
    <source>
        <dbReference type="ARBA" id="ARBA00022676"/>
    </source>
</evidence>
<dbReference type="InterPro" id="IPR003835">
    <property type="entry name" value="Glyco_trans_19"/>
</dbReference>
<dbReference type="EC" id="2.4.1.182" evidence="1"/>
<reference evidence="8 9" key="1">
    <citation type="journal article" date="2014" name="Genome Biol. Evol.">
        <title>The secreted proteins of Achlya hypogyna and Thraustotheca clavata identify the ancestral oomycete secretome and reveal gene acquisitions by horizontal gene transfer.</title>
        <authorList>
            <person name="Misner I."/>
            <person name="Blouin N."/>
            <person name="Leonard G."/>
            <person name="Richards T.A."/>
            <person name="Lane C.E."/>
        </authorList>
    </citation>
    <scope>NUCLEOTIDE SEQUENCE [LARGE SCALE GENOMIC DNA]</scope>
    <source>
        <strain evidence="8 9">ATCC 34112</strain>
    </source>
</reference>
<evidence type="ECO:0000256" key="7">
    <source>
        <dbReference type="ARBA" id="ARBA00048975"/>
    </source>
</evidence>
<dbReference type="AlphaFoldDB" id="A0A1W0A9Z7"/>
<dbReference type="GO" id="GO:0005543">
    <property type="term" value="F:phospholipid binding"/>
    <property type="evidence" value="ECO:0007669"/>
    <property type="project" value="TreeGrafter"/>
</dbReference>